<keyword evidence="3" id="KW-0004">4Fe-4S</keyword>
<evidence type="ECO:0000256" key="1">
    <source>
        <dbReference type="ARBA" id="ARBA00001966"/>
    </source>
</evidence>
<dbReference type="InterPro" id="IPR058240">
    <property type="entry name" value="rSAM_sf"/>
</dbReference>
<dbReference type="InterPro" id="IPR002792">
    <property type="entry name" value="TRAM_dom"/>
</dbReference>
<evidence type="ECO:0000313" key="14">
    <source>
        <dbReference type="EMBL" id="EDV93080.1"/>
    </source>
</evidence>
<evidence type="ECO:0000259" key="11">
    <source>
        <dbReference type="PROSITE" id="PS50926"/>
    </source>
</evidence>
<dbReference type="FunCoup" id="B4JIJ9">
    <property type="interactions" value="1761"/>
</dbReference>
<evidence type="ECO:0000256" key="2">
    <source>
        <dbReference type="ARBA" id="ARBA00009815"/>
    </source>
</evidence>
<keyword evidence="6" id="KW-0408">Iron</keyword>
<dbReference type="GO" id="GO:0080090">
    <property type="term" value="P:regulation of primary metabolic process"/>
    <property type="evidence" value="ECO:0007669"/>
    <property type="project" value="UniProtKB-ARBA"/>
</dbReference>
<feature type="compositionally biased region" description="Low complexity" evidence="10">
    <location>
        <begin position="73"/>
        <end position="97"/>
    </location>
</feature>
<dbReference type="FunFam" id="3.40.50.12160:FF:000003">
    <property type="entry name" value="CDK5 regulatory subunit-associated protein 1"/>
    <property type="match status" value="1"/>
</dbReference>
<dbReference type="InterPro" id="IPR023404">
    <property type="entry name" value="rSAM_horseshoe"/>
</dbReference>
<dbReference type="NCBIfam" id="TIGR00089">
    <property type="entry name" value="MiaB/RimO family radical SAM methylthiotransferase"/>
    <property type="match status" value="1"/>
</dbReference>
<dbReference type="OrthoDB" id="190098at2759"/>
<dbReference type="InterPro" id="IPR005839">
    <property type="entry name" value="Methylthiotransferase"/>
</dbReference>
<evidence type="ECO:0000259" key="12">
    <source>
        <dbReference type="PROSITE" id="PS51449"/>
    </source>
</evidence>
<dbReference type="Pfam" id="PF04055">
    <property type="entry name" value="Radical_SAM"/>
    <property type="match status" value="1"/>
</dbReference>
<dbReference type="Pfam" id="PF00919">
    <property type="entry name" value="UPF0004"/>
    <property type="match status" value="1"/>
</dbReference>
<dbReference type="GO" id="GO:0005829">
    <property type="term" value="C:cytosol"/>
    <property type="evidence" value="ECO:0007669"/>
    <property type="project" value="TreeGrafter"/>
</dbReference>
<evidence type="ECO:0000259" key="13">
    <source>
        <dbReference type="PROSITE" id="PS51918"/>
    </source>
</evidence>
<dbReference type="InterPro" id="IPR038135">
    <property type="entry name" value="Methylthiotransferase_N_sf"/>
</dbReference>
<dbReference type="SFLD" id="SFLDG01082">
    <property type="entry name" value="B12-binding_domain_containing"/>
    <property type="match status" value="1"/>
</dbReference>
<dbReference type="InterPro" id="IPR006463">
    <property type="entry name" value="MiaB_methiolase"/>
</dbReference>
<dbReference type="NCBIfam" id="TIGR01574">
    <property type="entry name" value="miaB-methiolase"/>
    <property type="match status" value="1"/>
</dbReference>
<evidence type="ECO:0000256" key="3">
    <source>
        <dbReference type="ARBA" id="ARBA00022485"/>
    </source>
</evidence>
<dbReference type="SFLD" id="SFLDG01061">
    <property type="entry name" value="methylthiotransferase"/>
    <property type="match status" value="1"/>
</dbReference>
<evidence type="ECO:0000256" key="6">
    <source>
        <dbReference type="ARBA" id="ARBA00023004"/>
    </source>
</evidence>
<feature type="domain" description="TRAM" evidence="11">
    <location>
        <begin position="560"/>
        <end position="637"/>
    </location>
</feature>
<dbReference type="PROSITE" id="PS01278">
    <property type="entry name" value="MTTASE_RADICAL"/>
    <property type="match status" value="1"/>
</dbReference>
<evidence type="ECO:0000256" key="9">
    <source>
        <dbReference type="ARBA" id="ARBA00074452"/>
    </source>
</evidence>
<evidence type="ECO:0000256" key="4">
    <source>
        <dbReference type="ARBA" id="ARBA00022691"/>
    </source>
</evidence>
<dbReference type="Gene3D" id="3.40.50.12160">
    <property type="entry name" value="Methylthiotransferase, N-terminal domain"/>
    <property type="match status" value="1"/>
</dbReference>
<dbReference type="Pfam" id="PF01938">
    <property type="entry name" value="TRAM"/>
    <property type="match status" value="1"/>
</dbReference>
<dbReference type="PROSITE" id="PS51918">
    <property type="entry name" value="RADICAL_SAM"/>
    <property type="match status" value="1"/>
</dbReference>
<dbReference type="InterPro" id="IPR020612">
    <property type="entry name" value="Methylthiotransferase_CS"/>
</dbReference>
<dbReference type="GO" id="GO:0060255">
    <property type="term" value="P:regulation of macromolecule metabolic process"/>
    <property type="evidence" value="ECO:0007669"/>
    <property type="project" value="UniProtKB-ARBA"/>
</dbReference>
<dbReference type="PROSITE" id="PS50926">
    <property type="entry name" value="TRAM"/>
    <property type="match status" value="1"/>
</dbReference>
<dbReference type="InParanoid" id="B4JIJ9"/>
<evidence type="ECO:0000256" key="7">
    <source>
        <dbReference type="ARBA" id="ARBA00023014"/>
    </source>
</evidence>
<keyword evidence="4" id="KW-0949">S-adenosyl-L-methionine</keyword>
<dbReference type="GO" id="GO:0005739">
    <property type="term" value="C:mitochondrion"/>
    <property type="evidence" value="ECO:0007669"/>
    <property type="project" value="TreeGrafter"/>
</dbReference>
<comment type="similarity">
    <text evidence="2">Belongs to the methylthiotransferase family. MiaB subfamily.</text>
</comment>
<dbReference type="GO" id="GO:0035597">
    <property type="term" value="F:tRNA-2-methylthio-N(6)-dimethylallyladenosine(37) synthase activity"/>
    <property type="evidence" value="ECO:0007669"/>
    <property type="project" value="TreeGrafter"/>
</dbReference>
<dbReference type="PhylomeDB" id="B4JIJ9"/>
<evidence type="ECO:0000256" key="8">
    <source>
        <dbReference type="ARBA" id="ARBA00053923"/>
    </source>
</evidence>
<dbReference type="PANTHER" id="PTHR43020:SF2">
    <property type="entry name" value="MITOCHONDRIAL TRNA METHYLTHIOTRANSFERASE CDK5RAP1"/>
    <property type="match status" value="1"/>
</dbReference>
<dbReference type="Gene3D" id="3.80.30.20">
    <property type="entry name" value="tm_1862 like domain"/>
    <property type="match status" value="1"/>
</dbReference>
<dbReference type="SFLD" id="SFLDS00029">
    <property type="entry name" value="Radical_SAM"/>
    <property type="match status" value="1"/>
</dbReference>
<dbReference type="HOGENOM" id="CLU_018697_2_1_1"/>
<dbReference type="SFLD" id="SFLDF00273">
    <property type="entry name" value="(dimethylallyl)adenosine_tRNA"/>
    <property type="match status" value="1"/>
</dbReference>
<gene>
    <name evidence="14" type="primary">Dgri\GH19109</name>
    <name evidence="14" type="ORF">Dgri_GH19109</name>
</gene>
<keyword evidence="7" id="KW-0411">Iron-sulfur</keyword>
<feature type="region of interest" description="Disordered" evidence="10">
    <location>
        <begin position="73"/>
        <end position="105"/>
    </location>
</feature>
<dbReference type="STRING" id="7222.B4JIJ9"/>
<dbReference type="eggNOG" id="KOG2492">
    <property type="taxonomic scope" value="Eukaryota"/>
</dbReference>
<reference evidence="14 15" key="1">
    <citation type="journal article" date="2007" name="Nature">
        <title>Evolution of genes and genomes on the Drosophila phylogeny.</title>
        <authorList>
            <consortium name="Drosophila 12 Genomes Consortium"/>
            <person name="Clark A.G."/>
            <person name="Eisen M.B."/>
            <person name="Smith D.R."/>
            <person name="Bergman C.M."/>
            <person name="Oliver B."/>
            <person name="Markow T.A."/>
            <person name="Kaufman T.C."/>
            <person name="Kellis M."/>
            <person name="Gelbart W."/>
            <person name="Iyer V.N."/>
            <person name="Pollard D.A."/>
            <person name="Sackton T.B."/>
            <person name="Larracuente A.M."/>
            <person name="Singh N.D."/>
            <person name="Abad J.P."/>
            <person name="Abt D.N."/>
            <person name="Adryan B."/>
            <person name="Aguade M."/>
            <person name="Akashi H."/>
            <person name="Anderson W.W."/>
            <person name="Aquadro C.F."/>
            <person name="Ardell D.H."/>
            <person name="Arguello R."/>
            <person name="Artieri C.G."/>
            <person name="Barbash D.A."/>
            <person name="Barker D."/>
            <person name="Barsanti P."/>
            <person name="Batterham P."/>
            <person name="Batzoglou S."/>
            <person name="Begun D."/>
            <person name="Bhutkar A."/>
            <person name="Blanco E."/>
            <person name="Bosak S.A."/>
            <person name="Bradley R.K."/>
            <person name="Brand A.D."/>
            <person name="Brent M.R."/>
            <person name="Brooks A.N."/>
            <person name="Brown R.H."/>
            <person name="Butlin R.K."/>
            <person name="Caggese C."/>
            <person name="Calvi B.R."/>
            <person name="Bernardo de Carvalho A."/>
            <person name="Caspi A."/>
            <person name="Castrezana S."/>
            <person name="Celniker S.E."/>
            <person name="Chang J.L."/>
            <person name="Chapple C."/>
            <person name="Chatterji S."/>
            <person name="Chinwalla A."/>
            <person name="Civetta A."/>
            <person name="Clifton S.W."/>
            <person name="Comeron J.M."/>
            <person name="Costello J.C."/>
            <person name="Coyne J.A."/>
            <person name="Daub J."/>
            <person name="David R.G."/>
            <person name="Delcher A.L."/>
            <person name="Delehaunty K."/>
            <person name="Do C.B."/>
            <person name="Ebling H."/>
            <person name="Edwards K."/>
            <person name="Eickbush T."/>
            <person name="Evans J.D."/>
            <person name="Filipski A."/>
            <person name="Findeiss S."/>
            <person name="Freyhult E."/>
            <person name="Fulton L."/>
            <person name="Fulton R."/>
            <person name="Garcia A.C."/>
            <person name="Gardiner A."/>
            <person name="Garfield D.A."/>
            <person name="Garvin B.E."/>
            <person name="Gibson G."/>
            <person name="Gilbert D."/>
            <person name="Gnerre S."/>
            <person name="Godfrey J."/>
            <person name="Good R."/>
            <person name="Gotea V."/>
            <person name="Gravely B."/>
            <person name="Greenberg A.J."/>
            <person name="Griffiths-Jones S."/>
            <person name="Gross S."/>
            <person name="Guigo R."/>
            <person name="Gustafson E.A."/>
            <person name="Haerty W."/>
            <person name="Hahn M.W."/>
            <person name="Halligan D.L."/>
            <person name="Halpern A.L."/>
            <person name="Halter G.M."/>
            <person name="Han M.V."/>
            <person name="Heger A."/>
            <person name="Hillier L."/>
            <person name="Hinrichs A.S."/>
            <person name="Holmes I."/>
            <person name="Hoskins R.A."/>
            <person name="Hubisz M.J."/>
            <person name="Hultmark D."/>
            <person name="Huntley M.A."/>
            <person name="Jaffe D.B."/>
            <person name="Jagadeeshan S."/>
            <person name="Jeck W.R."/>
            <person name="Johnson J."/>
            <person name="Jones C.D."/>
            <person name="Jordan W.C."/>
            <person name="Karpen G.H."/>
            <person name="Kataoka E."/>
            <person name="Keightley P.D."/>
            <person name="Kheradpour P."/>
            <person name="Kirkness E.F."/>
            <person name="Koerich L.B."/>
            <person name="Kristiansen K."/>
            <person name="Kudrna D."/>
            <person name="Kulathinal R.J."/>
            <person name="Kumar S."/>
            <person name="Kwok R."/>
            <person name="Lander E."/>
            <person name="Langley C.H."/>
            <person name="Lapoint R."/>
            <person name="Lazzaro B.P."/>
            <person name="Lee S.J."/>
            <person name="Levesque L."/>
            <person name="Li R."/>
            <person name="Lin C.F."/>
            <person name="Lin M.F."/>
            <person name="Lindblad-Toh K."/>
            <person name="Llopart A."/>
            <person name="Long M."/>
            <person name="Low L."/>
            <person name="Lozovsky E."/>
            <person name="Lu J."/>
            <person name="Luo M."/>
            <person name="Machado C.A."/>
            <person name="Makalowski W."/>
            <person name="Marzo M."/>
            <person name="Matsuda M."/>
            <person name="Matzkin L."/>
            <person name="McAllister B."/>
            <person name="McBride C.S."/>
            <person name="McKernan B."/>
            <person name="McKernan K."/>
            <person name="Mendez-Lago M."/>
            <person name="Minx P."/>
            <person name="Mollenhauer M.U."/>
            <person name="Montooth K."/>
            <person name="Mount S.M."/>
            <person name="Mu X."/>
            <person name="Myers E."/>
            <person name="Negre B."/>
            <person name="Newfeld S."/>
            <person name="Nielsen R."/>
            <person name="Noor M.A."/>
            <person name="O'Grady P."/>
            <person name="Pachter L."/>
            <person name="Papaceit M."/>
            <person name="Parisi M.J."/>
            <person name="Parisi M."/>
            <person name="Parts L."/>
            <person name="Pedersen J.S."/>
            <person name="Pesole G."/>
            <person name="Phillippy A.M."/>
            <person name="Ponting C.P."/>
            <person name="Pop M."/>
            <person name="Porcelli D."/>
            <person name="Powell J.R."/>
            <person name="Prohaska S."/>
            <person name="Pruitt K."/>
            <person name="Puig M."/>
            <person name="Quesneville H."/>
            <person name="Ram K.R."/>
            <person name="Rand D."/>
            <person name="Rasmussen M.D."/>
            <person name="Reed L.K."/>
            <person name="Reenan R."/>
            <person name="Reily A."/>
            <person name="Remington K.A."/>
            <person name="Rieger T.T."/>
            <person name="Ritchie M.G."/>
            <person name="Robin C."/>
            <person name="Rogers Y.H."/>
            <person name="Rohde C."/>
            <person name="Rozas J."/>
            <person name="Rubenfield M.J."/>
            <person name="Ruiz A."/>
            <person name="Russo S."/>
            <person name="Salzberg S.L."/>
            <person name="Sanchez-Gracia A."/>
            <person name="Saranga D.J."/>
            <person name="Sato H."/>
            <person name="Schaeffer S.W."/>
            <person name="Schatz M.C."/>
            <person name="Schlenke T."/>
            <person name="Schwartz R."/>
            <person name="Segarra C."/>
            <person name="Singh R.S."/>
            <person name="Sirot L."/>
            <person name="Sirota M."/>
            <person name="Sisneros N.B."/>
            <person name="Smith C.D."/>
            <person name="Smith T.F."/>
            <person name="Spieth J."/>
            <person name="Stage D.E."/>
            <person name="Stark A."/>
            <person name="Stephan W."/>
            <person name="Strausberg R.L."/>
            <person name="Strempel S."/>
            <person name="Sturgill D."/>
            <person name="Sutton G."/>
            <person name="Sutton G.G."/>
            <person name="Tao W."/>
            <person name="Teichmann S."/>
            <person name="Tobari Y.N."/>
            <person name="Tomimura Y."/>
            <person name="Tsolas J.M."/>
            <person name="Valente V.L."/>
            <person name="Venter E."/>
            <person name="Venter J.C."/>
            <person name="Vicario S."/>
            <person name="Vieira F.G."/>
            <person name="Vilella A.J."/>
            <person name="Villasante A."/>
            <person name="Walenz B."/>
            <person name="Wang J."/>
            <person name="Wasserman M."/>
            <person name="Watts T."/>
            <person name="Wilson D."/>
            <person name="Wilson R.K."/>
            <person name="Wing R.A."/>
            <person name="Wolfner M.F."/>
            <person name="Wong A."/>
            <person name="Wong G.K."/>
            <person name="Wu C.I."/>
            <person name="Wu G."/>
            <person name="Yamamoto D."/>
            <person name="Yang H.P."/>
            <person name="Yang S.P."/>
            <person name="Yorke J.A."/>
            <person name="Yoshida K."/>
            <person name="Zdobnov E."/>
            <person name="Zhang P."/>
            <person name="Zhang Y."/>
            <person name="Zimin A.V."/>
            <person name="Baldwin J."/>
            <person name="Abdouelleil A."/>
            <person name="Abdulkadir J."/>
            <person name="Abebe A."/>
            <person name="Abera B."/>
            <person name="Abreu J."/>
            <person name="Acer S.C."/>
            <person name="Aftuck L."/>
            <person name="Alexander A."/>
            <person name="An P."/>
            <person name="Anderson E."/>
            <person name="Anderson S."/>
            <person name="Arachi H."/>
            <person name="Azer M."/>
            <person name="Bachantsang P."/>
            <person name="Barry A."/>
            <person name="Bayul T."/>
            <person name="Berlin A."/>
            <person name="Bessette D."/>
            <person name="Bloom T."/>
            <person name="Blye J."/>
            <person name="Boguslavskiy L."/>
            <person name="Bonnet C."/>
            <person name="Boukhgalter B."/>
            <person name="Bourzgui I."/>
            <person name="Brown A."/>
            <person name="Cahill P."/>
            <person name="Channer S."/>
            <person name="Cheshatsang Y."/>
            <person name="Chuda L."/>
            <person name="Citroen M."/>
            <person name="Collymore A."/>
            <person name="Cooke P."/>
            <person name="Costello M."/>
            <person name="D'Aco K."/>
            <person name="Daza R."/>
            <person name="De Haan G."/>
            <person name="DeGray S."/>
            <person name="DeMaso C."/>
            <person name="Dhargay N."/>
            <person name="Dooley K."/>
            <person name="Dooley E."/>
            <person name="Doricent M."/>
            <person name="Dorje P."/>
            <person name="Dorjee K."/>
            <person name="Dupes A."/>
            <person name="Elong R."/>
            <person name="Falk J."/>
            <person name="Farina A."/>
            <person name="Faro S."/>
            <person name="Ferguson D."/>
            <person name="Fisher S."/>
            <person name="Foley C.D."/>
            <person name="Franke A."/>
            <person name="Friedrich D."/>
            <person name="Gadbois L."/>
            <person name="Gearin G."/>
            <person name="Gearin C.R."/>
            <person name="Giannoukos G."/>
            <person name="Goode T."/>
            <person name="Graham J."/>
            <person name="Grandbois E."/>
            <person name="Grewal S."/>
            <person name="Gyaltsen K."/>
            <person name="Hafez N."/>
            <person name="Hagos B."/>
            <person name="Hall J."/>
            <person name="Henson C."/>
            <person name="Hollinger A."/>
            <person name="Honan T."/>
            <person name="Huard M.D."/>
            <person name="Hughes L."/>
            <person name="Hurhula B."/>
            <person name="Husby M.E."/>
            <person name="Kamat A."/>
            <person name="Kanga B."/>
            <person name="Kashin S."/>
            <person name="Khazanovich D."/>
            <person name="Kisner P."/>
            <person name="Lance K."/>
            <person name="Lara M."/>
            <person name="Lee W."/>
            <person name="Lennon N."/>
            <person name="Letendre F."/>
            <person name="LeVine R."/>
            <person name="Lipovsky A."/>
            <person name="Liu X."/>
            <person name="Liu J."/>
            <person name="Liu S."/>
            <person name="Lokyitsang T."/>
            <person name="Lokyitsang Y."/>
            <person name="Lubonja R."/>
            <person name="Lui A."/>
            <person name="MacDonald P."/>
            <person name="Magnisalis V."/>
            <person name="Maru K."/>
            <person name="Matthews C."/>
            <person name="McCusker W."/>
            <person name="McDonough S."/>
            <person name="Mehta T."/>
            <person name="Meldrim J."/>
            <person name="Meneus L."/>
            <person name="Mihai O."/>
            <person name="Mihalev A."/>
            <person name="Mihova T."/>
            <person name="Mittelman R."/>
            <person name="Mlenga V."/>
            <person name="Montmayeur A."/>
            <person name="Mulrain L."/>
            <person name="Navidi A."/>
            <person name="Naylor J."/>
            <person name="Negash T."/>
            <person name="Nguyen T."/>
            <person name="Nguyen N."/>
            <person name="Nicol R."/>
            <person name="Norbu C."/>
            <person name="Norbu N."/>
            <person name="Novod N."/>
            <person name="O'Neill B."/>
            <person name="Osman S."/>
            <person name="Markiewicz E."/>
            <person name="Oyono O.L."/>
            <person name="Patti C."/>
            <person name="Phunkhang P."/>
            <person name="Pierre F."/>
            <person name="Priest M."/>
            <person name="Raghuraman S."/>
            <person name="Rege F."/>
            <person name="Reyes R."/>
            <person name="Rise C."/>
            <person name="Rogov P."/>
            <person name="Ross K."/>
            <person name="Ryan E."/>
            <person name="Settipalli S."/>
            <person name="Shea T."/>
            <person name="Sherpa N."/>
            <person name="Shi L."/>
            <person name="Shih D."/>
            <person name="Sparrow T."/>
            <person name="Spaulding J."/>
            <person name="Stalker J."/>
            <person name="Stange-Thomann N."/>
            <person name="Stavropoulos S."/>
            <person name="Stone C."/>
            <person name="Strader C."/>
            <person name="Tesfaye S."/>
            <person name="Thomson T."/>
            <person name="Thoulutsang Y."/>
            <person name="Thoulutsang D."/>
            <person name="Topham K."/>
            <person name="Topping I."/>
            <person name="Tsamla T."/>
            <person name="Vassiliev H."/>
            <person name="Vo A."/>
            <person name="Wangchuk T."/>
            <person name="Wangdi T."/>
            <person name="Weiand M."/>
            <person name="Wilkinson J."/>
            <person name="Wilson A."/>
            <person name="Yadav S."/>
            <person name="Young G."/>
            <person name="Yu Q."/>
            <person name="Zembek L."/>
            <person name="Zhong D."/>
            <person name="Zimmer A."/>
            <person name="Zwirko Z."/>
            <person name="Jaffe D.B."/>
            <person name="Alvarez P."/>
            <person name="Brockman W."/>
            <person name="Butler J."/>
            <person name="Chin C."/>
            <person name="Gnerre S."/>
            <person name="Grabherr M."/>
            <person name="Kleber M."/>
            <person name="Mauceli E."/>
            <person name="MacCallum I."/>
        </authorList>
    </citation>
    <scope>NUCLEOTIDE SEQUENCE [LARGE SCALE GENOMIC DNA]</scope>
    <source>
        <strain evidence="15">Tucson 15287-2541.00</strain>
    </source>
</reference>
<keyword evidence="5" id="KW-0479">Metal-binding</keyword>
<sequence>MTPGHPDEPETHKSKSEAVTQTAAMAQAVGGDILVAGHNYWALAFSMGMGKDSGTGLLVNGCLRQQWRNQSKAASSTAAAAHAANTRSAVTQSTTTTNKPIQGPRETFVERVERGPGLRDFFSVKPRRRLSKEEEEDSQAVDNSIPYLSAIDYNGQGRRVHFEVYGCQMNTNDTEVVWSILHENGYQRCEDVASADVVMLVTCAVRDGAEQKIWHRLRHLRALKERRGTRRHPLQLTLLGCMAERLKERLLEQEQCVDVIAGPDSYKDLPRLLAVARHYGNSAINVLLSLDETYADVMPVRLNSDSPTAFVSIMRGCDNMCTYCIVPFTRGRERSRPLDSIVREVRTLQQQGVKEVTLLGQNVNSYRDRSGENNQATTDGNMASGFSTVYKPKTGGLPFAVLLQSVAEAVPEMRIRFTSPHPKDFSDEVLRVIRDYPNVCKQLHLPAQSGNTAVLARMRRGYTRDAYLQLVTHIRQMLPEVGLSSDFICGFCGETEAEFEDTVTLIESVRYNVAFLFAYSMREKTTAHRRYVDDVPTAVKTARLQRMVQAFRAGATHLHKRFEGQQQLILIEGKSKRSDSHWFGRNDANIKVIVPAASIPTTADAGESSRRNIGVGDFVVARIVESNSQVLKGIPLHMSSISDYRTS</sequence>
<dbReference type="InterPro" id="IPR013848">
    <property type="entry name" value="Methylthiotransferase_N"/>
</dbReference>
<keyword evidence="15" id="KW-1185">Reference proteome</keyword>
<dbReference type="GO" id="GO:0046872">
    <property type="term" value="F:metal ion binding"/>
    <property type="evidence" value="ECO:0007669"/>
    <property type="project" value="UniProtKB-KW"/>
</dbReference>
<dbReference type="AlphaFoldDB" id="B4JIJ9"/>
<organism evidence="15">
    <name type="scientific">Drosophila grimshawi</name>
    <name type="common">Hawaiian fruit fly</name>
    <name type="synonym">Idiomyia grimshawi</name>
    <dbReference type="NCBI Taxonomy" id="7222"/>
    <lineage>
        <taxon>Eukaryota</taxon>
        <taxon>Metazoa</taxon>
        <taxon>Ecdysozoa</taxon>
        <taxon>Arthropoda</taxon>
        <taxon>Hexapoda</taxon>
        <taxon>Insecta</taxon>
        <taxon>Pterygota</taxon>
        <taxon>Neoptera</taxon>
        <taxon>Endopterygota</taxon>
        <taxon>Diptera</taxon>
        <taxon>Brachycera</taxon>
        <taxon>Muscomorpha</taxon>
        <taxon>Ephydroidea</taxon>
        <taxon>Drosophilidae</taxon>
        <taxon>Drosophila</taxon>
        <taxon>Hawaiian Drosophila</taxon>
    </lineage>
</organism>
<dbReference type="FunFam" id="3.80.30.20:FF:000003">
    <property type="entry name" value="CDK5 regulatory subunit-associated protein 1"/>
    <property type="match status" value="1"/>
</dbReference>
<evidence type="ECO:0000256" key="5">
    <source>
        <dbReference type="ARBA" id="ARBA00022723"/>
    </source>
</evidence>
<name>B4JIJ9_DROGR</name>
<dbReference type="SUPFAM" id="SSF102114">
    <property type="entry name" value="Radical SAM enzymes"/>
    <property type="match status" value="1"/>
</dbReference>
<proteinExistence type="inferred from homology"/>
<dbReference type="InterPro" id="IPR007197">
    <property type="entry name" value="rSAM"/>
</dbReference>
<dbReference type="InterPro" id="IPR006638">
    <property type="entry name" value="Elp3/MiaA/NifB-like_rSAM"/>
</dbReference>
<dbReference type="GO" id="GO:0051539">
    <property type="term" value="F:4 iron, 4 sulfur cluster binding"/>
    <property type="evidence" value="ECO:0007669"/>
    <property type="project" value="UniProtKB-KW"/>
</dbReference>
<dbReference type="PANTHER" id="PTHR43020">
    <property type="entry name" value="CDK5 REGULATORY SUBUNIT-ASSOCIATED PROTEIN 1"/>
    <property type="match status" value="1"/>
</dbReference>
<feature type="domain" description="MTTase N-terminal" evidence="12">
    <location>
        <begin position="158"/>
        <end position="278"/>
    </location>
</feature>
<dbReference type="Proteomes" id="UP000001070">
    <property type="component" value="Unassembled WGS sequence"/>
</dbReference>
<dbReference type="PROSITE" id="PS51449">
    <property type="entry name" value="MTTASE_N"/>
    <property type="match status" value="1"/>
</dbReference>
<dbReference type="SFLD" id="SFLDF00413">
    <property type="entry name" value="CDK5RAP1"/>
    <property type="match status" value="1"/>
</dbReference>
<dbReference type="EMBL" id="CH916369">
    <property type="protein sequence ID" value="EDV93080.1"/>
    <property type="molecule type" value="Genomic_DNA"/>
</dbReference>
<evidence type="ECO:0000313" key="15">
    <source>
        <dbReference type="Proteomes" id="UP000001070"/>
    </source>
</evidence>
<feature type="domain" description="Radical SAM core" evidence="13">
    <location>
        <begin position="303"/>
        <end position="558"/>
    </location>
</feature>
<protein>
    <recommendedName>
        <fullName evidence="9">CDK5RAP1-like protein</fullName>
    </recommendedName>
</protein>
<dbReference type="OMA" id="CEHFHIP"/>
<accession>B4JIJ9</accession>
<comment type="function">
    <text evidence="8">Potential regulator of CDK5 activity.</text>
</comment>
<dbReference type="SMART" id="SM00729">
    <property type="entry name" value="Elp3"/>
    <property type="match status" value="1"/>
</dbReference>
<evidence type="ECO:0000256" key="10">
    <source>
        <dbReference type="SAM" id="MobiDB-lite"/>
    </source>
</evidence>
<comment type="cofactor">
    <cofactor evidence="1">
        <name>[4Fe-4S] cluster</name>
        <dbReference type="ChEBI" id="CHEBI:49883"/>
    </cofactor>
</comment>